<dbReference type="InterPro" id="IPR000515">
    <property type="entry name" value="MetI-like"/>
</dbReference>
<keyword evidence="4 7" id="KW-0812">Transmembrane</keyword>
<evidence type="ECO:0000256" key="6">
    <source>
        <dbReference type="ARBA" id="ARBA00023136"/>
    </source>
</evidence>
<comment type="subcellular location">
    <subcellularLocation>
        <location evidence="1 7">Cell membrane</location>
        <topology evidence="1 7">Multi-pass membrane protein</topology>
    </subcellularLocation>
</comment>
<organism evidence="9 10">
    <name type="scientific">Paenibacillus spiritus</name>
    <dbReference type="NCBI Taxonomy" id="2496557"/>
    <lineage>
        <taxon>Bacteria</taxon>
        <taxon>Bacillati</taxon>
        <taxon>Bacillota</taxon>
        <taxon>Bacilli</taxon>
        <taxon>Bacillales</taxon>
        <taxon>Paenibacillaceae</taxon>
        <taxon>Paenibacillus</taxon>
    </lineage>
</organism>
<evidence type="ECO:0000256" key="2">
    <source>
        <dbReference type="ARBA" id="ARBA00022448"/>
    </source>
</evidence>
<dbReference type="GO" id="GO:0055085">
    <property type="term" value="P:transmembrane transport"/>
    <property type="evidence" value="ECO:0007669"/>
    <property type="project" value="InterPro"/>
</dbReference>
<evidence type="ECO:0000256" key="1">
    <source>
        <dbReference type="ARBA" id="ARBA00004651"/>
    </source>
</evidence>
<keyword evidence="10" id="KW-1185">Reference proteome</keyword>
<proteinExistence type="inferred from homology"/>
<evidence type="ECO:0000313" key="10">
    <source>
        <dbReference type="Proteomes" id="UP000367750"/>
    </source>
</evidence>
<evidence type="ECO:0000256" key="3">
    <source>
        <dbReference type="ARBA" id="ARBA00022475"/>
    </source>
</evidence>
<dbReference type="PANTHER" id="PTHR43163:SF9">
    <property type="entry name" value="ABC TRANSPORTER PERMEASE PROTEIN"/>
    <property type="match status" value="1"/>
</dbReference>
<dbReference type="SUPFAM" id="SSF161098">
    <property type="entry name" value="MetI-like"/>
    <property type="match status" value="1"/>
</dbReference>
<dbReference type="EMBL" id="VYKK01000009">
    <property type="protein sequence ID" value="KAA9005147.1"/>
    <property type="molecule type" value="Genomic_DNA"/>
</dbReference>
<dbReference type="GO" id="GO:0005886">
    <property type="term" value="C:plasma membrane"/>
    <property type="evidence" value="ECO:0007669"/>
    <property type="project" value="UniProtKB-SubCell"/>
</dbReference>
<dbReference type="Gene3D" id="1.10.3720.10">
    <property type="entry name" value="MetI-like"/>
    <property type="match status" value="1"/>
</dbReference>
<feature type="transmembrane region" description="Helical" evidence="7">
    <location>
        <begin position="99"/>
        <end position="117"/>
    </location>
</feature>
<evidence type="ECO:0000313" key="9">
    <source>
        <dbReference type="EMBL" id="KAA9005147.1"/>
    </source>
</evidence>
<dbReference type="PANTHER" id="PTHR43163">
    <property type="entry name" value="DIPEPTIDE TRANSPORT SYSTEM PERMEASE PROTEIN DPPB-RELATED"/>
    <property type="match status" value="1"/>
</dbReference>
<evidence type="ECO:0000256" key="5">
    <source>
        <dbReference type="ARBA" id="ARBA00022989"/>
    </source>
</evidence>
<feature type="transmembrane region" description="Helical" evidence="7">
    <location>
        <begin position="187"/>
        <end position="206"/>
    </location>
</feature>
<accession>A0A5J5GAK5</accession>
<dbReference type="RefSeq" id="WP_150457867.1">
    <property type="nucleotide sequence ID" value="NZ_VYKK01000009.1"/>
</dbReference>
<feature type="transmembrane region" description="Helical" evidence="7">
    <location>
        <begin position="138"/>
        <end position="156"/>
    </location>
</feature>
<keyword evidence="3" id="KW-1003">Cell membrane</keyword>
<feature type="transmembrane region" description="Helical" evidence="7">
    <location>
        <begin position="287"/>
        <end position="310"/>
    </location>
</feature>
<dbReference type="PROSITE" id="PS50928">
    <property type="entry name" value="ABC_TM1"/>
    <property type="match status" value="1"/>
</dbReference>
<reference evidence="9 10" key="1">
    <citation type="submission" date="2019-09" db="EMBL/GenBank/DDBJ databases">
        <title>Bacillus ochoae sp. nov., Paenibacillus whitsoniae sp. nov., Paenibacillus spiritus sp. nov. Isolated from the Mars Exploration Rover during spacecraft assembly.</title>
        <authorList>
            <person name="Seuylemezian A."/>
            <person name="Vaishampayan P."/>
        </authorList>
    </citation>
    <scope>NUCLEOTIDE SEQUENCE [LARGE SCALE GENOMIC DNA]</scope>
    <source>
        <strain evidence="9 10">MER_111</strain>
    </source>
</reference>
<evidence type="ECO:0000256" key="7">
    <source>
        <dbReference type="RuleBase" id="RU363032"/>
    </source>
</evidence>
<dbReference type="InterPro" id="IPR045621">
    <property type="entry name" value="BPD_transp_1_N"/>
</dbReference>
<sequence>MLKYALRRLAAAVPLLLLLTIAVFLLAKQMPGDGLGRGGDPSLRNPKVLAEQREKLGYGDPVLVQYGRWLKGAATGDLGRSSLYQMEVSELIAQRLPQTALLAVLALILSYGAALGLGTAASRSAGGWADRLITGGSYLLYAVPTAVVAVAALYLFGARLHWVPVGGTVSAGGDGGAWPLWDRLRHALLPAAVLALGGAAAYTQFLRSETAENRLRPHVTTAMAKGLSEAEVYRRHILRNALVPLTAVVGLDCGMLLGGTVVVENIFSYPGIGTLFLAAASGRDYAVMMGLTLLTGTMVIAGNVLADLLLGWLDPRIRSMQGGRG</sequence>
<keyword evidence="2 7" id="KW-0813">Transport</keyword>
<dbReference type="AlphaFoldDB" id="A0A5J5GAK5"/>
<protein>
    <submittedName>
        <fullName evidence="9">ABC transporter permease</fullName>
    </submittedName>
</protein>
<comment type="caution">
    <text evidence="9">The sequence shown here is derived from an EMBL/GenBank/DDBJ whole genome shotgun (WGS) entry which is preliminary data.</text>
</comment>
<gene>
    <name evidence="9" type="ORF">F4V43_08750</name>
</gene>
<comment type="similarity">
    <text evidence="7">Belongs to the binding-protein-dependent transport system permease family.</text>
</comment>
<dbReference type="Pfam" id="PF00528">
    <property type="entry name" value="BPD_transp_1"/>
    <property type="match status" value="1"/>
</dbReference>
<feature type="transmembrane region" description="Helical" evidence="7">
    <location>
        <begin position="242"/>
        <end position="267"/>
    </location>
</feature>
<dbReference type="Pfam" id="PF19300">
    <property type="entry name" value="BPD_transp_1_N"/>
    <property type="match status" value="1"/>
</dbReference>
<feature type="domain" description="ABC transmembrane type-1" evidence="8">
    <location>
        <begin position="96"/>
        <end position="306"/>
    </location>
</feature>
<evidence type="ECO:0000256" key="4">
    <source>
        <dbReference type="ARBA" id="ARBA00022692"/>
    </source>
</evidence>
<dbReference type="InterPro" id="IPR035906">
    <property type="entry name" value="MetI-like_sf"/>
</dbReference>
<dbReference type="CDD" id="cd06261">
    <property type="entry name" value="TM_PBP2"/>
    <property type="match status" value="1"/>
</dbReference>
<dbReference type="OrthoDB" id="24153at2"/>
<keyword evidence="6 7" id="KW-0472">Membrane</keyword>
<evidence type="ECO:0000259" key="8">
    <source>
        <dbReference type="PROSITE" id="PS50928"/>
    </source>
</evidence>
<name>A0A5J5GAK5_9BACL</name>
<keyword evidence="5 7" id="KW-1133">Transmembrane helix</keyword>
<dbReference type="Proteomes" id="UP000367750">
    <property type="component" value="Unassembled WGS sequence"/>
</dbReference>